<evidence type="ECO:0000256" key="1">
    <source>
        <dbReference type="SAM" id="MobiDB-lite"/>
    </source>
</evidence>
<dbReference type="Proteomes" id="UP000590524">
    <property type="component" value="Unassembled WGS sequence"/>
</dbReference>
<evidence type="ECO:0000313" key="2">
    <source>
        <dbReference type="EMBL" id="MBB4147965.1"/>
    </source>
</evidence>
<evidence type="ECO:0000313" key="3">
    <source>
        <dbReference type="Proteomes" id="UP000590524"/>
    </source>
</evidence>
<organism evidence="2 3">
    <name type="scientific">Sphingobium scionense</name>
    <dbReference type="NCBI Taxonomy" id="1404341"/>
    <lineage>
        <taxon>Bacteria</taxon>
        <taxon>Pseudomonadati</taxon>
        <taxon>Pseudomonadota</taxon>
        <taxon>Alphaproteobacteria</taxon>
        <taxon>Sphingomonadales</taxon>
        <taxon>Sphingomonadaceae</taxon>
        <taxon>Sphingobium</taxon>
    </lineage>
</organism>
<sequence length="40" mass="4231">MPLIDGARVMQPGNDGSQRKLGGVVHPESPFALTIARRAS</sequence>
<dbReference type="AlphaFoldDB" id="A0A7W6LP70"/>
<proteinExistence type="predicted"/>
<protein>
    <submittedName>
        <fullName evidence="2">Uncharacterized protein</fullName>
    </submittedName>
</protein>
<name>A0A7W6LP70_9SPHN</name>
<keyword evidence="3" id="KW-1185">Reference proteome</keyword>
<gene>
    <name evidence="2" type="ORF">GGQ90_001743</name>
</gene>
<feature type="region of interest" description="Disordered" evidence="1">
    <location>
        <begin position="1"/>
        <end position="24"/>
    </location>
</feature>
<comment type="caution">
    <text evidence="2">The sequence shown here is derived from an EMBL/GenBank/DDBJ whole genome shotgun (WGS) entry which is preliminary data.</text>
</comment>
<reference evidence="2 3" key="1">
    <citation type="submission" date="2020-08" db="EMBL/GenBank/DDBJ databases">
        <title>Genomic Encyclopedia of Type Strains, Phase IV (KMG-IV): sequencing the most valuable type-strain genomes for metagenomic binning, comparative biology and taxonomic classification.</title>
        <authorList>
            <person name="Goeker M."/>
        </authorList>
    </citation>
    <scope>NUCLEOTIDE SEQUENCE [LARGE SCALE GENOMIC DNA]</scope>
    <source>
        <strain evidence="2 3">DSM 19371</strain>
    </source>
</reference>
<accession>A0A7W6LP70</accession>
<dbReference type="EMBL" id="JACIEU010000006">
    <property type="protein sequence ID" value="MBB4147965.1"/>
    <property type="molecule type" value="Genomic_DNA"/>
</dbReference>